<feature type="domain" description="GGDEF" evidence="6">
    <location>
        <begin position="555"/>
        <end position="694"/>
    </location>
</feature>
<reference evidence="7 8" key="1">
    <citation type="submission" date="2019-04" db="EMBL/GenBank/DDBJ databases">
        <title>Taxonomy of novel Haliea sp. from mangrove soil of West Coast of India.</title>
        <authorList>
            <person name="Verma A."/>
            <person name="Kumar P."/>
            <person name="Krishnamurthi S."/>
        </authorList>
    </citation>
    <scope>NUCLEOTIDE SEQUENCE [LARGE SCALE GENOMIC DNA]</scope>
    <source>
        <strain evidence="7 8">SAOS-164</strain>
    </source>
</reference>
<proteinExistence type="predicted"/>
<feature type="transmembrane region" description="Helical" evidence="5">
    <location>
        <begin position="455"/>
        <end position="475"/>
    </location>
</feature>
<dbReference type="PANTHER" id="PTHR45138">
    <property type="entry name" value="REGULATORY COMPONENTS OF SENSORY TRANSDUCTION SYSTEM"/>
    <property type="match status" value="1"/>
</dbReference>
<keyword evidence="5" id="KW-1133">Transmembrane helix</keyword>
<dbReference type="Gene3D" id="3.30.70.270">
    <property type="match status" value="1"/>
</dbReference>
<feature type="coiled-coil region" evidence="4">
    <location>
        <begin position="480"/>
        <end position="511"/>
    </location>
</feature>
<dbReference type="InterPro" id="IPR000160">
    <property type="entry name" value="GGDEF_dom"/>
</dbReference>
<dbReference type="NCBIfam" id="TIGR00254">
    <property type="entry name" value="GGDEF"/>
    <property type="match status" value="1"/>
</dbReference>
<dbReference type="EMBL" id="SRLE01000004">
    <property type="protein sequence ID" value="TGD75133.1"/>
    <property type="molecule type" value="Genomic_DNA"/>
</dbReference>
<evidence type="ECO:0000256" key="1">
    <source>
        <dbReference type="ARBA" id="ARBA00012528"/>
    </source>
</evidence>
<dbReference type="PROSITE" id="PS50887">
    <property type="entry name" value="GGDEF"/>
    <property type="match status" value="1"/>
</dbReference>
<dbReference type="Pfam" id="PF13424">
    <property type="entry name" value="TPR_12"/>
    <property type="match status" value="3"/>
</dbReference>
<dbReference type="SUPFAM" id="SSF48452">
    <property type="entry name" value="TPR-like"/>
    <property type="match status" value="3"/>
</dbReference>
<evidence type="ECO:0000256" key="5">
    <source>
        <dbReference type="SAM" id="Phobius"/>
    </source>
</evidence>
<gene>
    <name evidence="7" type="ORF">E4634_03765</name>
</gene>
<dbReference type="InterPro" id="IPR011990">
    <property type="entry name" value="TPR-like_helical_dom_sf"/>
</dbReference>
<name>A0A4Z0M628_9GAMM</name>
<dbReference type="AlphaFoldDB" id="A0A4Z0M628"/>
<dbReference type="OrthoDB" id="9812260at2"/>
<evidence type="ECO:0000256" key="4">
    <source>
        <dbReference type="SAM" id="Coils"/>
    </source>
</evidence>
<keyword evidence="5" id="KW-0472">Membrane</keyword>
<comment type="caution">
    <text evidence="7">The sequence shown here is derived from an EMBL/GenBank/DDBJ whole genome shotgun (WGS) entry which is preliminary data.</text>
</comment>
<organism evidence="7 8">
    <name type="scientific">Mangrovimicrobium sediminis</name>
    <dbReference type="NCBI Taxonomy" id="2562682"/>
    <lineage>
        <taxon>Bacteria</taxon>
        <taxon>Pseudomonadati</taxon>
        <taxon>Pseudomonadota</taxon>
        <taxon>Gammaproteobacteria</taxon>
        <taxon>Cellvibrionales</taxon>
        <taxon>Halieaceae</taxon>
        <taxon>Mangrovimicrobium</taxon>
    </lineage>
</organism>
<accession>A0A4Z0M628</accession>
<evidence type="ECO:0000256" key="2">
    <source>
        <dbReference type="ARBA" id="ARBA00034247"/>
    </source>
</evidence>
<protein>
    <recommendedName>
        <fullName evidence="1">diguanylate cyclase</fullName>
        <ecNumber evidence="1">2.7.7.65</ecNumber>
    </recommendedName>
</protein>
<dbReference type="Gene3D" id="1.25.40.10">
    <property type="entry name" value="Tetratricopeptide repeat domain"/>
    <property type="match status" value="2"/>
</dbReference>
<dbReference type="SUPFAM" id="SSF55073">
    <property type="entry name" value="Nucleotide cyclase"/>
    <property type="match status" value="1"/>
</dbReference>
<evidence type="ECO:0000313" key="7">
    <source>
        <dbReference type="EMBL" id="TGD75133.1"/>
    </source>
</evidence>
<dbReference type="InterPro" id="IPR050469">
    <property type="entry name" value="Diguanylate_Cyclase"/>
</dbReference>
<dbReference type="InterPro" id="IPR029787">
    <property type="entry name" value="Nucleotide_cyclase"/>
</dbReference>
<feature type="repeat" description="TPR" evidence="3">
    <location>
        <begin position="254"/>
        <end position="287"/>
    </location>
</feature>
<evidence type="ECO:0000259" key="6">
    <source>
        <dbReference type="PROSITE" id="PS50887"/>
    </source>
</evidence>
<dbReference type="EC" id="2.7.7.65" evidence="1"/>
<keyword evidence="8" id="KW-1185">Reference proteome</keyword>
<dbReference type="GO" id="GO:0052621">
    <property type="term" value="F:diguanylate cyclase activity"/>
    <property type="evidence" value="ECO:0007669"/>
    <property type="project" value="UniProtKB-EC"/>
</dbReference>
<dbReference type="CDD" id="cd01949">
    <property type="entry name" value="GGDEF"/>
    <property type="match status" value="1"/>
</dbReference>
<evidence type="ECO:0000313" key="8">
    <source>
        <dbReference type="Proteomes" id="UP000298050"/>
    </source>
</evidence>
<dbReference type="SMART" id="SM00028">
    <property type="entry name" value="TPR"/>
    <property type="match status" value="6"/>
</dbReference>
<dbReference type="PANTHER" id="PTHR45138:SF9">
    <property type="entry name" value="DIGUANYLATE CYCLASE DGCM-RELATED"/>
    <property type="match status" value="1"/>
</dbReference>
<dbReference type="Proteomes" id="UP000298050">
    <property type="component" value="Unassembled WGS sequence"/>
</dbReference>
<dbReference type="PROSITE" id="PS50005">
    <property type="entry name" value="TPR"/>
    <property type="match status" value="2"/>
</dbReference>
<dbReference type="SMART" id="SM00267">
    <property type="entry name" value="GGDEF"/>
    <property type="match status" value="1"/>
</dbReference>
<dbReference type="InterPro" id="IPR043128">
    <property type="entry name" value="Rev_trsase/Diguanyl_cyclase"/>
</dbReference>
<sequence length="746" mass="83027">MIRCRICPGTHPRPMCYVRTIAGLLPCALMLLRGLSLACVLCTGAALADEPVPETGPIPTIEAARREGDLAKADQLANTLLDVSRAGGAREDEGRALLELAANARDRNDYPAALGYLEPAFSIAAATGEPRLQARAHTLLGQVYRFQARYQAALDEAYRAMEIYLELRDQGAIGDTYSNIGTTLERVGQYEPALNAHLQALEIHSALDDSEAAASDIYNLGHLYVVIGDYPSALGYFQDVLQLDLASGDVGNIAYTNNKLGVVFTAMGDYKQAREHLDEALRLFQSIPAPRDVDWSRSLLAELALAQGNLDTAAGIIDGVIQRSRAGQFNSLLIDGLETAGEIALRRGEPDLAQAYIDEGIERARDVGQRHDQSHLEKLRAEAYRQQGAWQSAYAALQRHVAMETNILGENRVAAMGSAQSQAEFLRRGQQIELLQNRQQLQEAQLEKARLNRRGWVLAACATFALLGLLLLRYLQWRLNRRLRTEVAARTEELSRKNRELEEAYQRMELISLTDNLTGLYNRHFLESLIDGELEHCLRQHAGWLSGKTARPEQADLVAFLIDIDHFKRVNDRHGHSAGDDVLIQFRERLEQVFRHSDFLVRWGGEEFVAIARFTDHAGARHLAQRLMSAIRDTPFRVNGDGLETVTCSVGYVCYPLVRGTLQQPDWQTIIRLGDLCLYAAKYSGRDTWIGLESFNGPARDIPVSVSGHTLAQWTRAGRMQLASSLPPETEIRWETEDREALADVG</sequence>
<comment type="catalytic activity">
    <reaction evidence="2">
        <text>2 GTP = 3',3'-c-di-GMP + 2 diphosphate</text>
        <dbReference type="Rhea" id="RHEA:24898"/>
        <dbReference type="ChEBI" id="CHEBI:33019"/>
        <dbReference type="ChEBI" id="CHEBI:37565"/>
        <dbReference type="ChEBI" id="CHEBI:58805"/>
        <dbReference type="EC" id="2.7.7.65"/>
    </reaction>
</comment>
<feature type="repeat" description="TPR" evidence="3">
    <location>
        <begin position="214"/>
        <end position="247"/>
    </location>
</feature>
<keyword evidence="4" id="KW-0175">Coiled coil</keyword>
<dbReference type="Pfam" id="PF00990">
    <property type="entry name" value="GGDEF"/>
    <property type="match status" value="1"/>
</dbReference>
<keyword evidence="3" id="KW-0802">TPR repeat</keyword>
<keyword evidence="5" id="KW-0812">Transmembrane</keyword>
<evidence type="ECO:0000256" key="3">
    <source>
        <dbReference type="PROSITE-ProRule" id="PRU00339"/>
    </source>
</evidence>
<dbReference type="InterPro" id="IPR019734">
    <property type="entry name" value="TPR_rpt"/>
</dbReference>